<dbReference type="SUPFAM" id="SSF52266">
    <property type="entry name" value="SGNH hydrolase"/>
    <property type="match status" value="1"/>
</dbReference>
<dbReference type="GO" id="GO:0016787">
    <property type="term" value="F:hydrolase activity"/>
    <property type="evidence" value="ECO:0007669"/>
    <property type="project" value="UniProtKB-KW"/>
</dbReference>
<feature type="chain" id="PRO_5044885430" evidence="4">
    <location>
        <begin position="23"/>
        <end position="353"/>
    </location>
</feature>
<proteinExistence type="inferred from homology"/>
<comment type="similarity">
    <text evidence="1">Belongs to the 'GDSL' lipolytic enzyme family.</text>
</comment>
<dbReference type="Proteomes" id="UP001604277">
    <property type="component" value="Unassembled WGS sequence"/>
</dbReference>
<dbReference type="PANTHER" id="PTHR45648">
    <property type="entry name" value="GDSL LIPASE/ACYLHYDROLASE FAMILY PROTEIN (AFU_ORTHOLOGUE AFUA_4G14700)"/>
    <property type="match status" value="1"/>
</dbReference>
<dbReference type="AlphaFoldDB" id="A0ABD1SA63"/>
<dbReference type="CDD" id="cd01837">
    <property type="entry name" value="SGNH_plant_lipase_like"/>
    <property type="match status" value="1"/>
</dbReference>
<dbReference type="InterPro" id="IPR001087">
    <property type="entry name" value="GDSL"/>
</dbReference>
<organism evidence="5 6">
    <name type="scientific">Forsythia ovata</name>
    <dbReference type="NCBI Taxonomy" id="205694"/>
    <lineage>
        <taxon>Eukaryota</taxon>
        <taxon>Viridiplantae</taxon>
        <taxon>Streptophyta</taxon>
        <taxon>Embryophyta</taxon>
        <taxon>Tracheophyta</taxon>
        <taxon>Spermatophyta</taxon>
        <taxon>Magnoliopsida</taxon>
        <taxon>eudicotyledons</taxon>
        <taxon>Gunneridae</taxon>
        <taxon>Pentapetalae</taxon>
        <taxon>asterids</taxon>
        <taxon>lamiids</taxon>
        <taxon>Lamiales</taxon>
        <taxon>Oleaceae</taxon>
        <taxon>Forsythieae</taxon>
        <taxon>Forsythia</taxon>
    </lineage>
</organism>
<dbReference type="EMBL" id="JBFOLJ010000011">
    <property type="protein sequence ID" value="KAL2496344.1"/>
    <property type="molecule type" value="Genomic_DNA"/>
</dbReference>
<name>A0ABD1SA63_9LAMI</name>
<evidence type="ECO:0000256" key="1">
    <source>
        <dbReference type="ARBA" id="ARBA00008668"/>
    </source>
</evidence>
<dbReference type="InterPro" id="IPR036514">
    <property type="entry name" value="SGNH_hydro_sf"/>
</dbReference>
<evidence type="ECO:0000313" key="6">
    <source>
        <dbReference type="Proteomes" id="UP001604277"/>
    </source>
</evidence>
<evidence type="ECO:0000256" key="3">
    <source>
        <dbReference type="ARBA" id="ARBA00022963"/>
    </source>
</evidence>
<comment type="caution">
    <text evidence="5">The sequence shown here is derived from an EMBL/GenBank/DDBJ whole genome shotgun (WGS) entry which is preliminary data.</text>
</comment>
<protein>
    <submittedName>
        <fullName evidence="5">GDSL esterase/lipase</fullName>
    </submittedName>
</protein>
<keyword evidence="4" id="KW-0732">Signal</keyword>
<dbReference type="PANTHER" id="PTHR45648:SF106">
    <property type="entry name" value="ANTHER-SPECIFIC PROLINE-RICH PROTEIN APG"/>
    <property type="match status" value="1"/>
</dbReference>
<dbReference type="InterPro" id="IPR051058">
    <property type="entry name" value="GDSL_Est/Lipase"/>
</dbReference>
<evidence type="ECO:0000256" key="2">
    <source>
        <dbReference type="ARBA" id="ARBA00022801"/>
    </source>
</evidence>
<accession>A0ABD1SA63</accession>
<evidence type="ECO:0000313" key="5">
    <source>
        <dbReference type="EMBL" id="KAL2496344.1"/>
    </source>
</evidence>
<keyword evidence="6" id="KW-1185">Reference proteome</keyword>
<feature type="signal peptide" evidence="4">
    <location>
        <begin position="1"/>
        <end position="22"/>
    </location>
</feature>
<dbReference type="InterPro" id="IPR035669">
    <property type="entry name" value="SGNH_plant_lipase-like"/>
</dbReference>
<dbReference type="GO" id="GO:0016042">
    <property type="term" value="P:lipid catabolic process"/>
    <property type="evidence" value="ECO:0007669"/>
    <property type="project" value="UniProtKB-KW"/>
</dbReference>
<sequence>MAKFSCFFLSFLVLFFASYSKAQSVPATYVFGDSLVDVGNNHYLALSRLRADIPHNGIDYPGRIPTGRFSNGNNSADFLAEKLGLATAPPYLSRPTDIFLRGVSFASGGAGILSATNADAIAKQTIPLREQLWYFSLVHQRLVNQLGTARAQEHLSKSLFPVVIGSNDLINFSPAMSGNTPQQYVNRMVSSLKEVLKRLRSLGARKFLIVGIPPIGCAPMNRYMSVTNACNETINSLTRNYNQELQSMLQGLKSELKDMYYSYLNTYSIFTDFTNNPATYGFTNTQAACCGLGKLRAQFPCTPVSKYCLDRNGHIFWDYYHPTQAAARIIFDILFSSSQGYVTPITIQQLIAI</sequence>
<keyword evidence="3" id="KW-0443">Lipid metabolism</keyword>
<keyword evidence="2" id="KW-0378">Hydrolase</keyword>
<dbReference type="Pfam" id="PF00657">
    <property type="entry name" value="Lipase_GDSL"/>
    <property type="match status" value="1"/>
</dbReference>
<keyword evidence="3" id="KW-0442">Lipid degradation</keyword>
<evidence type="ECO:0000256" key="4">
    <source>
        <dbReference type="SAM" id="SignalP"/>
    </source>
</evidence>
<gene>
    <name evidence="5" type="ORF">Fot_40101</name>
</gene>
<dbReference type="Gene3D" id="3.40.50.1110">
    <property type="entry name" value="SGNH hydrolase"/>
    <property type="match status" value="1"/>
</dbReference>
<reference evidence="6" key="1">
    <citation type="submission" date="2024-07" db="EMBL/GenBank/DDBJ databases">
        <title>Two chromosome-level genome assemblies of Korean endemic species Abeliophyllum distichum and Forsythia ovata (Oleaceae).</title>
        <authorList>
            <person name="Jang H."/>
        </authorList>
    </citation>
    <scope>NUCLEOTIDE SEQUENCE [LARGE SCALE GENOMIC DNA]</scope>
</reference>